<dbReference type="PANTHER" id="PTHR45138:SF9">
    <property type="entry name" value="DIGUANYLATE CYCLASE DGCM-RELATED"/>
    <property type="match status" value="1"/>
</dbReference>
<organism evidence="8 9">
    <name type="scientific">Anaerotignum neopropionicum</name>
    <dbReference type="NCBI Taxonomy" id="36847"/>
    <lineage>
        <taxon>Bacteria</taxon>
        <taxon>Bacillati</taxon>
        <taxon>Bacillota</taxon>
        <taxon>Clostridia</taxon>
        <taxon>Lachnospirales</taxon>
        <taxon>Anaerotignaceae</taxon>
        <taxon>Anaerotignum</taxon>
    </lineage>
</organism>
<feature type="domain" description="GGDEF" evidence="7">
    <location>
        <begin position="474"/>
        <end position="604"/>
    </location>
</feature>
<keyword evidence="8" id="KW-0808">Transferase</keyword>
<dbReference type="Gene3D" id="3.30.450.20">
    <property type="entry name" value="PAS domain"/>
    <property type="match status" value="2"/>
</dbReference>
<dbReference type="InterPro" id="IPR000160">
    <property type="entry name" value="GGDEF_dom"/>
</dbReference>
<evidence type="ECO:0000256" key="6">
    <source>
        <dbReference type="SAM" id="Phobius"/>
    </source>
</evidence>
<dbReference type="GO" id="GO:0052621">
    <property type="term" value="F:diguanylate cyclase activity"/>
    <property type="evidence" value="ECO:0007669"/>
    <property type="project" value="UniProtKB-EC"/>
</dbReference>
<dbReference type="FunFam" id="3.30.70.270:FF:000001">
    <property type="entry name" value="Diguanylate cyclase domain protein"/>
    <property type="match status" value="1"/>
</dbReference>
<dbReference type="EC" id="2.7.7.65" evidence="8"/>
<dbReference type="Pfam" id="PF00990">
    <property type="entry name" value="GGDEF"/>
    <property type="match status" value="1"/>
</dbReference>
<dbReference type="STRING" id="36847.CLNEO_15600"/>
<protein>
    <submittedName>
        <fullName evidence="8">Putative diguanylate cyclase AdrA</fullName>
        <ecNumber evidence="8">2.7.7.65</ecNumber>
    </submittedName>
</protein>
<accession>A0A136WEQ9</accession>
<dbReference type="InterPro" id="IPR050469">
    <property type="entry name" value="Diguanylate_Cyclase"/>
</dbReference>
<sequence>MQGNKKFWRIFLIFVIFFGVVFFLIFDYSWRCKCFIEEQTYTALRKQAETVRNDFWQRLEGEFTLLDSFSDYMGKEDDFSLEKIRDFKDENSFLQVFEKFAIADVETGLVEFEDGTYVDISQKKAYINAIRGERDIDYFQHDGADMGKLILATPIYQENRITGVLIAVLNDAVAEKQTPMVSFEESGFVCVTDQQGNALRFAHPYESFDLQGNIFAYFDAKNVNTGEMISDMGNDLINSFSYDNGEEKWYTAYIPLGINDWYIFCFAPNVLTTGVTGEFESMETFFIIQMFLLFGVACIFIYFLMWRAATQIKKENECLKTAEEVAGVVSFEGNYQKDTFVVSDNYFKQFGRSPVWHKISDFGKPHPFILKEDQEAFLKMGQSLIAGKETGNVQYRFFGSDGKIQWNQFVYRVWYDRHGRPKKCYGMIMPIDQQMKEISKLQTQVEKDPLTGVLNRMAFEFYVNHCFKEELGEQTHALLLLDLDNFKQINDGYGHVLGDYALITTAELLKACVRNSDFVGRLGGDEFVVFLRNVNKEQAANKAGEICEALEKAEMKSNEAIVTCSIGIACFPKDGCNFSELYGRADQGLYKVKGSGKNSFYMVD</sequence>
<dbReference type="NCBIfam" id="TIGR00254">
    <property type="entry name" value="GGDEF"/>
    <property type="match status" value="1"/>
</dbReference>
<dbReference type="CDD" id="cd01949">
    <property type="entry name" value="GGDEF"/>
    <property type="match status" value="1"/>
</dbReference>
<dbReference type="GO" id="GO:0043709">
    <property type="term" value="P:cell adhesion involved in single-species biofilm formation"/>
    <property type="evidence" value="ECO:0007669"/>
    <property type="project" value="TreeGrafter"/>
</dbReference>
<evidence type="ECO:0000313" key="9">
    <source>
        <dbReference type="Proteomes" id="UP000070539"/>
    </source>
</evidence>
<evidence type="ECO:0000256" key="4">
    <source>
        <dbReference type="ARBA" id="ARBA00022989"/>
    </source>
</evidence>
<dbReference type="Gene3D" id="3.30.70.270">
    <property type="match status" value="1"/>
</dbReference>
<dbReference type="Proteomes" id="UP000070539">
    <property type="component" value="Unassembled WGS sequence"/>
</dbReference>
<dbReference type="InterPro" id="IPR033479">
    <property type="entry name" value="dCache_1"/>
</dbReference>
<dbReference type="SUPFAM" id="SSF55785">
    <property type="entry name" value="PYP-like sensor domain (PAS domain)"/>
    <property type="match status" value="1"/>
</dbReference>
<dbReference type="EMBL" id="LRVM01000004">
    <property type="protein sequence ID" value="KXL53018.1"/>
    <property type="molecule type" value="Genomic_DNA"/>
</dbReference>
<keyword evidence="2" id="KW-1003">Cell membrane</keyword>
<dbReference type="InterPro" id="IPR029787">
    <property type="entry name" value="Nucleotide_cyclase"/>
</dbReference>
<evidence type="ECO:0000256" key="1">
    <source>
        <dbReference type="ARBA" id="ARBA00004651"/>
    </source>
</evidence>
<dbReference type="SUPFAM" id="SSF55073">
    <property type="entry name" value="Nucleotide cyclase"/>
    <property type="match status" value="1"/>
</dbReference>
<name>A0A136WEQ9_9FIRM</name>
<evidence type="ECO:0000256" key="2">
    <source>
        <dbReference type="ARBA" id="ARBA00022475"/>
    </source>
</evidence>
<evidence type="ECO:0000313" key="8">
    <source>
        <dbReference type="EMBL" id="KXL53018.1"/>
    </source>
</evidence>
<dbReference type="InterPro" id="IPR043128">
    <property type="entry name" value="Rev_trsase/Diguanyl_cyclase"/>
</dbReference>
<dbReference type="InterPro" id="IPR035965">
    <property type="entry name" value="PAS-like_dom_sf"/>
</dbReference>
<dbReference type="Pfam" id="PF02743">
    <property type="entry name" value="dCache_1"/>
    <property type="match status" value="1"/>
</dbReference>
<dbReference type="SMART" id="SM00267">
    <property type="entry name" value="GGDEF"/>
    <property type="match status" value="1"/>
</dbReference>
<keyword evidence="3 6" id="KW-0812">Transmembrane</keyword>
<gene>
    <name evidence="8" type="primary">adrA</name>
    <name evidence="8" type="ORF">CLNEO_15600</name>
</gene>
<evidence type="ECO:0000256" key="3">
    <source>
        <dbReference type="ARBA" id="ARBA00022692"/>
    </source>
</evidence>
<feature type="transmembrane region" description="Helical" evidence="6">
    <location>
        <begin position="285"/>
        <end position="305"/>
    </location>
</feature>
<proteinExistence type="predicted"/>
<reference evidence="8 9" key="1">
    <citation type="submission" date="2016-01" db="EMBL/GenBank/DDBJ databases">
        <title>Genome sequence of Clostridium neopropionicum X4, DSM-3847.</title>
        <authorList>
            <person name="Poehlein A."/>
            <person name="Beck M.H."/>
            <person name="Bengelsdorf F.R."/>
            <person name="Daniel R."/>
            <person name="Duerre P."/>
        </authorList>
    </citation>
    <scope>NUCLEOTIDE SEQUENCE [LARGE SCALE GENOMIC DNA]</scope>
    <source>
        <strain evidence="8 9">DSM-3847</strain>
    </source>
</reference>
<dbReference type="GO" id="GO:1902201">
    <property type="term" value="P:negative regulation of bacterial-type flagellum-dependent cell motility"/>
    <property type="evidence" value="ECO:0007669"/>
    <property type="project" value="TreeGrafter"/>
</dbReference>
<comment type="caution">
    <text evidence="8">The sequence shown here is derived from an EMBL/GenBank/DDBJ whole genome shotgun (WGS) entry which is preliminary data.</text>
</comment>
<keyword evidence="4 6" id="KW-1133">Transmembrane helix</keyword>
<feature type="transmembrane region" description="Helical" evidence="6">
    <location>
        <begin position="7"/>
        <end position="26"/>
    </location>
</feature>
<keyword evidence="8" id="KW-0548">Nucleotidyltransferase</keyword>
<dbReference type="PROSITE" id="PS50887">
    <property type="entry name" value="GGDEF"/>
    <property type="match status" value="1"/>
</dbReference>
<keyword evidence="9" id="KW-1185">Reference proteome</keyword>
<comment type="subcellular location">
    <subcellularLocation>
        <location evidence="1">Cell membrane</location>
        <topology evidence="1">Multi-pass membrane protein</topology>
    </subcellularLocation>
</comment>
<dbReference type="GO" id="GO:0005886">
    <property type="term" value="C:plasma membrane"/>
    <property type="evidence" value="ECO:0007669"/>
    <property type="project" value="UniProtKB-SubCell"/>
</dbReference>
<evidence type="ECO:0000256" key="5">
    <source>
        <dbReference type="ARBA" id="ARBA00023136"/>
    </source>
</evidence>
<dbReference type="PANTHER" id="PTHR45138">
    <property type="entry name" value="REGULATORY COMPONENTS OF SENSORY TRANSDUCTION SYSTEM"/>
    <property type="match status" value="1"/>
</dbReference>
<evidence type="ECO:0000259" key="7">
    <source>
        <dbReference type="PROSITE" id="PS50887"/>
    </source>
</evidence>
<dbReference type="AlphaFoldDB" id="A0A136WEQ9"/>
<keyword evidence="5 6" id="KW-0472">Membrane</keyword>